<dbReference type="InterPro" id="IPR036291">
    <property type="entry name" value="NAD(P)-bd_dom_sf"/>
</dbReference>
<dbReference type="Proteomes" id="UP000679307">
    <property type="component" value="Chromosome"/>
</dbReference>
<dbReference type="RefSeq" id="WP_214058036.1">
    <property type="nucleotide sequence ID" value="NZ_BAAAHS010000002.1"/>
</dbReference>
<dbReference type="PANTHER" id="PTHR42789:SF1">
    <property type="entry name" value="D-ISOMER SPECIFIC 2-HYDROXYACID DEHYDROGENASE FAMILY PROTEIN (AFU_ORTHOLOGUE AFUA_6G10090)"/>
    <property type="match status" value="1"/>
</dbReference>
<dbReference type="InterPro" id="IPR006139">
    <property type="entry name" value="D-isomer_2_OHA_DH_cat_dom"/>
</dbReference>
<evidence type="ECO:0000259" key="5">
    <source>
        <dbReference type="Pfam" id="PF00389"/>
    </source>
</evidence>
<feature type="domain" description="D-isomer specific 2-hydroxyacid dehydrogenase catalytic" evidence="5">
    <location>
        <begin position="56"/>
        <end position="340"/>
    </location>
</feature>
<keyword evidence="3" id="KW-0520">NAD</keyword>
<dbReference type="PANTHER" id="PTHR42789">
    <property type="entry name" value="D-ISOMER SPECIFIC 2-HYDROXYACID DEHYDROGENASE FAMILY PROTEIN (AFU_ORTHOLOGUE AFUA_6G10090)"/>
    <property type="match status" value="1"/>
</dbReference>
<dbReference type="CDD" id="cd12171">
    <property type="entry name" value="2-Hacid_dh_10"/>
    <property type="match status" value="1"/>
</dbReference>
<accession>A0ABX8EEU6</accession>
<dbReference type="Gene3D" id="3.40.50.720">
    <property type="entry name" value="NAD(P)-binding Rossmann-like Domain"/>
    <property type="match status" value="2"/>
</dbReference>
<reference evidence="7 8" key="1">
    <citation type="submission" date="2021-05" db="EMBL/GenBank/DDBJ databases">
        <title>Complete genome of Nocardioides aquaticus KCTC 9944T isolated from meromictic and hypersaline Ekho Lake, Antarctica.</title>
        <authorList>
            <person name="Hwang K."/>
            <person name="Kim K.M."/>
            <person name="Choe H."/>
        </authorList>
    </citation>
    <scope>NUCLEOTIDE SEQUENCE [LARGE SCALE GENOMIC DNA]</scope>
    <source>
        <strain evidence="7 8">KCTC 9944</strain>
    </source>
</reference>
<evidence type="ECO:0000259" key="6">
    <source>
        <dbReference type="Pfam" id="PF02826"/>
    </source>
</evidence>
<name>A0ABX8EEU6_9ACTN</name>
<sequence length="349" mass="36642">MTTVLAAGDHFVRADRLAAAVREACGPDGADLDVVELTLPWPDVPFGRVAEVDEASDAEDEMIAHLAGAQACVTQMGPVTARVLEACPDLRFVGVGRGGPVNVNLEAATAHGVQVTRAPGRNAVATAEHTVAMMLAAARRIPQVHADLLAGTWRGDFYRYDTAGPEIAGSTVGLVGVGEIGERVASRLEGFGARVLVHDPYLPEGHRRAAGAVDLDELLGAADLLSLHARLTADNVRMIGARELALLPQGAVLVNCARAGLLDHDALCDALESGHLHAAALDVFPDEPPAADSRLLRAPRLVMTPHLAGASRQTADNACRIVAADLAAHLRGEPPEHLVNPEVLEQPHR</sequence>
<gene>
    <name evidence="7" type="primary">yoaD</name>
    <name evidence="7" type="ORF">ENKNEFLB_00832</name>
</gene>
<evidence type="ECO:0000256" key="4">
    <source>
        <dbReference type="RuleBase" id="RU003719"/>
    </source>
</evidence>
<protein>
    <submittedName>
        <fullName evidence="7">2-hydroxyacid dehydrogenase YoaD</fullName>
        <ecNumber evidence="7">1.1.1.-</ecNumber>
    </submittedName>
</protein>
<dbReference type="EC" id="1.1.1.-" evidence="7"/>
<dbReference type="SUPFAM" id="SSF51735">
    <property type="entry name" value="NAD(P)-binding Rossmann-fold domains"/>
    <property type="match status" value="1"/>
</dbReference>
<evidence type="ECO:0000256" key="2">
    <source>
        <dbReference type="ARBA" id="ARBA00023002"/>
    </source>
</evidence>
<feature type="domain" description="D-isomer specific 2-hydroxyacid dehydrogenase NAD-binding" evidence="6">
    <location>
        <begin position="131"/>
        <end position="308"/>
    </location>
</feature>
<proteinExistence type="inferred from homology"/>
<evidence type="ECO:0000313" key="8">
    <source>
        <dbReference type="Proteomes" id="UP000679307"/>
    </source>
</evidence>
<evidence type="ECO:0000256" key="1">
    <source>
        <dbReference type="ARBA" id="ARBA00005854"/>
    </source>
</evidence>
<evidence type="ECO:0000313" key="7">
    <source>
        <dbReference type="EMBL" id="QVT78455.1"/>
    </source>
</evidence>
<organism evidence="7 8">
    <name type="scientific">Nocardioides aquaticus</name>
    <dbReference type="NCBI Taxonomy" id="160826"/>
    <lineage>
        <taxon>Bacteria</taxon>
        <taxon>Bacillati</taxon>
        <taxon>Actinomycetota</taxon>
        <taxon>Actinomycetes</taxon>
        <taxon>Propionibacteriales</taxon>
        <taxon>Nocardioidaceae</taxon>
        <taxon>Nocardioides</taxon>
    </lineage>
</organism>
<dbReference type="Pfam" id="PF00389">
    <property type="entry name" value="2-Hacid_dh"/>
    <property type="match status" value="1"/>
</dbReference>
<dbReference type="InterPro" id="IPR050857">
    <property type="entry name" value="D-2-hydroxyacid_DH"/>
</dbReference>
<keyword evidence="2 4" id="KW-0560">Oxidoreductase</keyword>
<dbReference type="GO" id="GO:0016491">
    <property type="term" value="F:oxidoreductase activity"/>
    <property type="evidence" value="ECO:0007669"/>
    <property type="project" value="UniProtKB-KW"/>
</dbReference>
<comment type="similarity">
    <text evidence="1 4">Belongs to the D-isomer specific 2-hydroxyacid dehydrogenase family.</text>
</comment>
<dbReference type="InterPro" id="IPR006140">
    <property type="entry name" value="D-isomer_DH_NAD-bd"/>
</dbReference>
<dbReference type="EMBL" id="CP075371">
    <property type="protein sequence ID" value="QVT78455.1"/>
    <property type="molecule type" value="Genomic_DNA"/>
</dbReference>
<keyword evidence="8" id="KW-1185">Reference proteome</keyword>
<evidence type="ECO:0000256" key="3">
    <source>
        <dbReference type="ARBA" id="ARBA00023027"/>
    </source>
</evidence>
<dbReference type="Pfam" id="PF02826">
    <property type="entry name" value="2-Hacid_dh_C"/>
    <property type="match status" value="1"/>
</dbReference>
<dbReference type="SUPFAM" id="SSF52283">
    <property type="entry name" value="Formate/glycerate dehydrogenase catalytic domain-like"/>
    <property type="match status" value="1"/>
</dbReference>